<sequence length="389" mass="43612">MKNNNSILRVFRNEFQKMFSDRAVLASFFVLSVLVAVLYSYVYSREITTETPIAVVDECRTAESRQLIRMLDATEQVAVTESPADFKAAEKLFYNQEVKGIVLIPKDFSEKIYRKEQPSVSGYYDVSYFPYYKQVYKAVATTVAYLNGGIELKGLTAQGMSEAQASDTMSAIKAESVTLFNPNAGYGMFLMPMVFMIIIQTLLLTGIGLLGGTQREKGIAISGNGSLLETLHIVLGKASSYLVVGLLYISIVLWIVIPSFNLPQRGNLTDIYGFLLPYLLSLSFLGLWLVRFFKHREDVVLTISFTSIPVAMLSGVSWPVEAFPSVLSYLAELVPSTHAVKGFVALSQSGAKLSEIQELYTKMWLLCLFYFVLTMIFYHRWGKQLESKK</sequence>
<organism evidence="8 9">
    <name type="scientific">Bergeyella zoohelcum</name>
    <dbReference type="NCBI Taxonomy" id="1015"/>
    <lineage>
        <taxon>Bacteria</taxon>
        <taxon>Pseudomonadati</taxon>
        <taxon>Bacteroidota</taxon>
        <taxon>Flavobacteriia</taxon>
        <taxon>Flavobacteriales</taxon>
        <taxon>Weeksellaceae</taxon>
        <taxon>Bergeyella</taxon>
    </lineage>
</organism>
<evidence type="ECO:0000313" key="9">
    <source>
        <dbReference type="Proteomes" id="UP000255515"/>
    </source>
</evidence>
<evidence type="ECO:0000256" key="2">
    <source>
        <dbReference type="ARBA" id="ARBA00022475"/>
    </source>
</evidence>
<evidence type="ECO:0000313" key="8">
    <source>
        <dbReference type="EMBL" id="SSZ55821.1"/>
    </source>
</evidence>
<name>A0A376C0X9_9FLAO</name>
<reference evidence="8 9" key="1">
    <citation type="submission" date="2018-06" db="EMBL/GenBank/DDBJ databases">
        <authorList>
            <consortium name="Pathogen Informatics"/>
            <person name="Doyle S."/>
        </authorList>
    </citation>
    <scope>NUCLEOTIDE SEQUENCE [LARGE SCALE GENOMIC DNA]</scope>
    <source>
        <strain evidence="8 9">NCTC11661</strain>
    </source>
</reference>
<dbReference type="AlphaFoldDB" id="A0A376C0X9"/>
<feature type="transmembrane region" description="Helical" evidence="6">
    <location>
        <begin position="272"/>
        <end position="290"/>
    </location>
</feature>
<protein>
    <submittedName>
        <fullName evidence="8">Inner membrane transport permease ybhR</fullName>
    </submittedName>
</protein>
<dbReference type="Pfam" id="PF12698">
    <property type="entry name" value="ABC2_membrane_3"/>
    <property type="match status" value="1"/>
</dbReference>
<feature type="transmembrane region" description="Helical" evidence="6">
    <location>
        <begin position="189"/>
        <end position="210"/>
    </location>
</feature>
<evidence type="ECO:0000259" key="7">
    <source>
        <dbReference type="Pfam" id="PF12698"/>
    </source>
</evidence>
<dbReference type="InterPro" id="IPR013525">
    <property type="entry name" value="ABC2_TM"/>
</dbReference>
<keyword evidence="2" id="KW-1003">Cell membrane</keyword>
<feature type="transmembrane region" description="Helical" evidence="6">
    <location>
        <begin position="241"/>
        <end position="260"/>
    </location>
</feature>
<feature type="transmembrane region" description="Helical" evidence="6">
    <location>
        <begin position="299"/>
        <end position="320"/>
    </location>
</feature>
<dbReference type="PANTHER" id="PTHR30294:SF46">
    <property type="entry name" value="ABC TRANSPORTER PERMEASE"/>
    <property type="match status" value="1"/>
</dbReference>
<evidence type="ECO:0000256" key="1">
    <source>
        <dbReference type="ARBA" id="ARBA00004651"/>
    </source>
</evidence>
<evidence type="ECO:0000256" key="5">
    <source>
        <dbReference type="ARBA" id="ARBA00023136"/>
    </source>
</evidence>
<dbReference type="Gene3D" id="3.40.1710.10">
    <property type="entry name" value="abc type-2 transporter like domain"/>
    <property type="match status" value="1"/>
</dbReference>
<evidence type="ECO:0000256" key="6">
    <source>
        <dbReference type="SAM" id="Phobius"/>
    </source>
</evidence>
<dbReference type="PANTHER" id="PTHR30294">
    <property type="entry name" value="MEMBRANE COMPONENT OF ABC TRANSPORTER YHHJ-RELATED"/>
    <property type="match status" value="1"/>
</dbReference>
<feature type="transmembrane region" description="Helical" evidence="6">
    <location>
        <begin position="21"/>
        <end position="42"/>
    </location>
</feature>
<gene>
    <name evidence="8" type="primary">ybhR_1</name>
    <name evidence="8" type="ORF">NCTC11661_01220</name>
</gene>
<feature type="domain" description="ABC-2 type transporter transmembrane" evidence="7">
    <location>
        <begin position="23"/>
        <end position="375"/>
    </location>
</feature>
<proteinExistence type="predicted"/>
<keyword evidence="5 6" id="KW-0472">Membrane</keyword>
<feature type="transmembrane region" description="Helical" evidence="6">
    <location>
        <begin position="363"/>
        <end position="381"/>
    </location>
</feature>
<comment type="subcellular location">
    <subcellularLocation>
        <location evidence="1">Cell membrane</location>
        <topology evidence="1">Multi-pass membrane protein</topology>
    </subcellularLocation>
</comment>
<dbReference type="EMBL" id="UFTJ01000002">
    <property type="protein sequence ID" value="SSZ55821.1"/>
    <property type="molecule type" value="Genomic_DNA"/>
</dbReference>
<keyword evidence="4 6" id="KW-1133">Transmembrane helix</keyword>
<keyword evidence="3 6" id="KW-0812">Transmembrane</keyword>
<dbReference type="RefSeq" id="WP_002688864.1">
    <property type="nucleotide sequence ID" value="NZ_UFTJ01000002.1"/>
</dbReference>
<accession>A0A376C0X9</accession>
<dbReference type="GO" id="GO:0005886">
    <property type="term" value="C:plasma membrane"/>
    <property type="evidence" value="ECO:0007669"/>
    <property type="project" value="UniProtKB-SubCell"/>
</dbReference>
<evidence type="ECO:0000256" key="4">
    <source>
        <dbReference type="ARBA" id="ARBA00022989"/>
    </source>
</evidence>
<dbReference type="InterPro" id="IPR051449">
    <property type="entry name" value="ABC-2_transporter_component"/>
</dbReference>
<dbReference type="Proteomes" id="UP000255515">
    <property type="component" value="Unassembled WGS sequence"/>
</dbReference>
<evidence type="ECO:0000256" key="3">
    <source>
        <dbReference type="ARBA" id="ARBA00022692"/>
    </source>
</evidence>
<dbReference type="GO" id="GO:0140359">
    <property type="term" value="F:ABC-type transporter activity"/>
    <property type="evidence" value="ECO:0007669"/>
    <property type="project" value="InterPro"/>
</dbReference>